<dbReference type="Proteomes" id="UP001151088">
    <property type="component" value="Unassembled WGS sequence"/>
</dbReference>
<evidence type="ECO:0000256" key="1">
    <source>
        <dbReference type="SAM" id="Phobius"/>
    </source>
</evidence>
<gene>
    <name evidence="2" type="ORF">NVS89_13370</name>
</gene>
<proteinExistence type="predicted"/>
<organism evidence="2 3">
    <name type="scientific">Ancylobacter mangrovi</name>
    <dbReference type="NCBI Taxonomy" id="2972472"/>
    <lineage>
        <taxon>Bacteria</taxon>
        <taxon>Pseudomonadati</taxon>
        <taxon>Pseudomonadota</taxon>
        <taxon>Alphaproteobacteria</taxon>
        <taxon>Hyphomicrobiales</taxon>
        <taxon>Xanthobacteraceae</taxon>
        <taxon>Ancylobacter</taxon>
    </lineage>
</organism>
<dbReference type="RefSeq" id="WP_258733246.1">
    <property type="nucleotide sequence ID" value="NZ_JANTHZ010000005.1"/>
</dbReference>
<name>A0A9X2T660_9HYPH</name>
<evidence type="ECO:0000313" key="2">
    <source>
        <dbReference type="EMBL" id="MCS0496089.1"/>
    </source>
</evidence>
<protein>
    <submittedName>
        <fullName evidence="2">Uncharacterized protein</fullName>
    </submittedName>
</protein>
<evidence type="ECO:0000313" key="3">
    <source>
        <dbReference type="Proteomes" id="UP001151088"/>
    </source>
</evidence>
<reference evidence="2" key="1">
    <citation type="submission" date="2022-08" db="EMBL/GenBank/DDBJ databases">
        <authorList>
            <person name="Li F."/>
        </authorList>
    </citation>
    <scope>NUCLEOTIDE SEQUENCE</scope>
    <source>
        <strain evidence="2">MQZ15Z-1</strain>
    </source>
</reference>
<comment type="caution">
    <text evidence="2">The sequence shown here is derived from an EMBL/GenBank/DDBJ whole genome shotgun (WGS) entry which is preliminary data.</text>
</comment>
<keyword evidence="1" id="KW-0812">Transmembrane</keyword>
<keyword evidence="3" id="KW-1185">Reference proteome</keyword>
<dbReference type="EMBL" id="JANTHZ010000005">
    <property type="protein sequence ID" value="MCS0496089.1"/>
    <property type="molecule type" value="Genomic_DNA"/>
</dbReference>
<accession>A0A9X2T660</accession>
<keyword evidence="1" id="KW-0472">Membrane</keyword>
<feature type="transmembrane region" description="Helical" evidence="1">
    <location>
        <begin position="12"/>
        <end position="33"/>
    </location>
</feature>
<keyword evidence="1" id="KW-1133">Transmembrane helix</keyword>
<sequence length="227" mass="25762">MSAPAPWAAPRLASTAWSVLLVAVAGFTAYHAVQFLRFDRLDRALGRETSGAYWKRDYVTPVTSLRDRIAPWRETPGVREVARKDYQVASQLLGAPATTLLPDVADRLRIDPVNGWAWLDLARQSYLAGAPAEVTVGALDMSSIAAPREFVPLVGRVNLDMDMWDVATEDQKRRFFSEVSLLFEMYEANDRYPLWWRHALRRQPVARREAIQRAYGAFDSTYKPVTF</sequence>
<dbReference type="AlphaFoldDB" id="A0A9X2T660"/>